<gene>
    <name evidence="2" type="ORF">GCM10011342_25190</name>
</gene>
<feature type="transmembrane region" description="Helical" evidence="1">
    <location>
        <begin position="181"/>
        <end position="198"/>
    </location>
</feature>
<keyword evidence="1" id="KW-0812">Transmembrane</keyword>
<feature type="transmembrane region" description="Helical" evidence="1">
    <location>
        <begin position="56"/>
        <end position="75"/>
    </location>
</feature>
<protein>
    <submittedName>
        <fullName evidence="2">Membrane protein</fullName>
    </submittedName>
</protein>
<keyword evidence="3" id="KW-1185">Reference proteome</keyword>
<evidence type="ECO:0000313" key="2">
    <source>
        <dbReference type="EMBL" id="GGD15377.1"/>
    </source>
</evidence>
<name>A0A8J2V7S5_9PROT</name>
<dbReference type="InterPro" id="IPR008535">
    <property type="entry name" value="DUF817"/>
</dbReference>
<reference evidence="2" key="2">
    <citation type="submission" date="2020-09" db="EMBL/GenBank/DDBJ databases">
        <authorList>
            <person name="Sun Q."/>
            <person name="Zhou Y."/>
        </authorList>
    </citation>
    <scope>NUCLEOTIDE SEQUENCE</scope>
    <source>
        <strain evidence="2">CGMCC 1.12921</strain>
    </source>
</reference>
<evidence type="ECO:0000256" key="1">
    <source>
        <dbReference type="SAM" id="Phobius"/>
    </source>
</evidence>
<dbReference type="Proteomes" id="UP000613582">
    <property type="component" value="Unassembled WGS sequence"/>
</dbReference>
<evidence type="ECO:0000313" key="3">
    <source>
        <dbReference type="Proteomes" id="UP000613582"/>
    </source>
</evidence>
<keyword evidence="1" id="KW-1133">Transmembrane helix</keyword>
<reference evidence="2" key="1">
    <citation type="journal article" date="2014" name="Int. J. Syst. Evol. Microbiol.">
        <title>Complete genome sequence of Corynebacterium casei LMG S-19264T (=DSM 44701T), isolated from a smear-ripened cheese.</title>
        <authorList>
            <consortium name="US DOE Joint Genome Institute (JGI-PGF)"/>
            <person name="Walter F."/>
            <person name="Albersmeier A."/>
            <person name="Kalinowski J."/>
            <person name="Ruckert C."/>
        </authorList>
    </citation>
    <scope>NUCLEOTIDE SEQUENCE</scope>
    <source>
        <strain evidence="2">CGMCC 1.12921</strain>
    </source>
</reference>
<keyword evidence="1" id="KW-0472">Membrane</keyword>
<feature type="transmembrane region" description="Helical" evidence="1">
    <location>
        <begin position="112"/>
        <end position="134"/>
    </location>
</feature>
<dbReference type="Pfam" id="PF05675">
    <property type="entry name" value="DUF817"/>
    <property type="match status" value="1"/>
</dbReference>
<proteinExistence type="predicted"/>
<sequence>MTGILPPDAEPARPENRVDATLARIFPVWERLAGRVLPVWLVRALTEFLAFGIKQAWACLFGGLMLAGIIATAFWPGVLPIARYDFLFLWAILIQTSFLLTRLERPREALVILIFHIVGTGMELFKTAAGSWVYPEESVIRLAILGGSVPLFSGFMYAAVGSYLARTVRTFDFQFTHYPPRWATVLLAILIYGNFFTHHYLPDIRYALFALAAILYGRTVVHYRVWRWQHKMPLLLGFFLVALFIWLAENIGTATSAWLYPDQQEGWRIVSFAKMGSWYLLMLISWVLVTLVHRPRKLGERLGEARQQIRFAQRQHTP</sequence>
<feature type="transmembrane region" description="Helical" evidence="1">
    <location>
        <begin position="233"/>
        <end position="260"/>
    </location>
</feature>
<feature type="transmembrane region" description="Helical" evidence="1">
    <location>
        <begin position="204"/>
        <end position="221"/>
    </location>
</feature>
<comment type="caution">
    <text evidence="2">The sequence shown here is derived from an EMBL/GenBank/DDBJ whole genome shotgun (WGS) entry which is preliminary data.</text>
</comment>
<feature type="transmembrane region" description="Helical" evidence="1">
    <location>
        <begin position="140"/>
        <end position="160"/>
    </location>
</feature>
<feature type="transmembrane region" description="Helical" evidence="1">
    <location>
        <begin position="81"/>
        <end position="100"/>
    </location>
</feature>
<dbReference type="EMBL" id="BMGH01000001">
    <property type="protein sequence ID" value="GGD15377.1"/>
    <property type="molecule type" value="Genomic_DNA"/>
</dbReference>
<dbReference type="AlphaFoldDB" id="A0A8J2V7S5"/>
<dbReference type="RefSeq" id="WP_188158078.1">
    <property type="nucleotide sequence ID" value="NZ_BMGH01000001.1"/>
</dbReference>
<feature type="transmembrane region" description="Helical" evidence="1">
    <location>
        <begin position="272"/>
        <end position="292"/>
    </location>
</feature>
<organism evidence="2 3">
    <name type="scientific">Aquisalinus flavus</name>
    <dbReference type="NCBI Taxonomy" id="1526572"/>
    <lineage>
        <taxon>Bacteria</taxon>
        <taxon>Pseudomonadati</taxon>
        <taxon>Pseudomonadota</taxon>
        <taxon>Alphaproteobacteria</taxon>
        <taxon>Parvularculales</taxon>
        <taxon>Parvularculaceae</taxon>
        <taxon>Aquisalinus</taxon>
    </lineage>
</organism>
<accession>A0A8J2V7S5</accession>
<dbReference type="PIRSF" id="PIRSF009141">
    <property type="entry name" value="UCP009141"/>
    <property type="match status" value="1"/>
</dbReference>